<feature type="transmembrane region" description="Helical" evidence="1">
    <location>
        <begin position="38"/>
        <end position="57"/>
    </location>
</feature>
<proteinExistence type="predicted"/>
<name>A0A4D5YFZ4_9VIRU</name>
<organism evidence="2">
    <name type="scientific">Sida yellow mosaic China satellite DNA beta</name>
    <dbReference type="NCBI Taxonomy" id="291270"/>
    <lineage>
        <taxon>Viruses</taxon>
        <taxon>Viruses incertae sedis</taxon>
        <taxon>Tolecusatellitidae</taxon>
        <taxon>Betasatellite</taxon>
        <taxon>Betasatellite sidamusivi</taxon>
    </lineage>
</organism>
<keyword evidence="1" id="KW-1133">Transmembrane helix</keyword>
<keyword evidence="1" id="KW-0472">Membrane</keyword>
<keyword evidence="1" id="KW-0812">Transmembrane</keyword>
<protein>
    <submittedName>
        <fullName evidence="2">ORF1</fullName>
    </submittedName>
</protein>
<reference evidence="2" key="1">
    <citation type="submission" date="2018-08" db="EMBL/GenBank/DDBJ databases">
        <authorList>
            <person name="Duan X."/>
            <person name="Yang J."/>
            <person name="Qian Y."/>
            <person name="Shen L."/>
        </authorList>
    </citation>
    <scope>NUCLEOTIDE SEQUENCE</scope>
    <source>
        <strain evidence="2">2143281</strain>
    </source>
</reference>
<sequence>MRKCCCWRNGVLVEKNCISVDISRSDLSRTLMMNDNPFVVVYLIVMVVVVLVCRPMASIYNPLMWLCGCTWKTWLNENPITQKWGESDMMLMCCS</sequence>
<evidence type="ECO:0000256" key="1">
    <source>
        <dbReference type="SAM" id="Phobius"/>
    </source>
</evidence>
<dbReference type="EMBL" id="MH778946">
    <property type="protein sequence ID" value="QBS54791.1"/>
    <property type="molecule type" value="Genomic_DNA"/>
</dbReference>
<accession>A0A4D5YFZ4</accession>
<evidence type="ECO:0000313" key="2">
    <source>
        <dbReference type="EMBL" id="QBS54791.1"/>
    </source>
</evidence>